<evidence type="ECO:0000256" key="1">
    <source>
        <dbReference type="SAM" id="MobiDB-lite"/>
    </source>
</evidence>
<organism evidence="2">
    <name type="scientific">Bactrocera latifrons</name>
    <name type="common">Malaysian fruit fly</name>
    <name type="synonym">Chaetodacus latifrons</name>
    <dbReference type="NCBI Taxonomy" id="174628"/>
    <lineage>
        <taxon>Eukaryota</taxon>
        <taxon>Metazoa</taxon>
        <taxon>Ecdysozoa</taxon>
        <taxon>Arthropoda</taxon>
        <taxon>Hexapoda</taxon>
        <taxon>Insecta</taxon>
        <taxon>Pterygota</taxon>
        <taxon>Neoptera</taxon>
        <taxon>Endopterygota</taxon>
        <taxon>Diptera</taxon>
        <taxon>Brachycera</taxon>
        <taxon>Muscomorpha</taxon>
        <taxon>Tephritoidea</taxon>
        <taxon>Tephritidae</taxon>
        <taxon>Bactrocera</taxon>
        <taxon>Bactrocera</taxon>
    </lineage>
</organism>
<protein>
    <submittedName>
        <fullName evidence="2">Uncharacterized protein</fullName>
    </submittedName>
</protein>
<gene>
    <name evidence="2" type="ORF">c1_g1_i8</name>
</gene>
<proteinExistence type="predicted"/>
<dbReference type="SUPFAM" id="SSF56104">
    <property type="entry name" value="SAICAR synthase-like"/>
    <property type="match status" value="1"/>
</dbReference>
<feature type="compositionally biased region" description="Polar residues" evidence="1">
    <location>
        <begin position="238"/>
        <end position="247"/>
    </location>
</feature>
<accession>A0A0K8V7R4</accession>
<feature type="region of interest" description="Disordered" evidence="1">
    <location>
        <begin position="28"/>
        <end position="59"/>
    </location>
</feature>
<name>A0A0K8V7R4_BACLA</name>
<feature type="compositionally biased region" description="Basic residues" evidence="1">
    <location>
        <begin position="32"/>
        <end position="44"/>
    </location>
</feature>
<sequence length="326" mass="36253">MVYFLGDWGMGDSDCTSYHQHVPTIQQTTLHAHSHSQRQHHHHQQQQQQQHVQQIHVQQQQNEQQRLELQLQLQQQQRQQHIGEIAPTLGQLSPIQFGSGTPDATILLSSTLTAVQQQQQQHLLTNSPQHVASSTLVTANLQQLSVSSNSRSNSHCSTPIKSTVLDVFDNTAYQQLQQQPTQQLKQQQSLPTQAHPLASATAALHQYLDRQRSDSCVGNVGSCTNAPSTPSAPAEHGANNSNNRGSTAAANNFLLPQLSKDLLESEDEVALQPLSNQVGGHTRLLLLNQSTVIKPLNLRELDFYQNIPHDVQKFVPKYKGKQTATY</sequence>
<dbReference type="AlphaFoldDB" id="A0A0K8V7R4"/>
<reference evidence="2" key="1">
    <citation type="submission" date="2015-06" db="EMBL/GenBank/DDBJ databases">
        <authorList>
            <person name="Hoefler B.C."/>
            <person name="Straight P.D."/>
        </authorList>
    </citation>
    <scope>NUCLEOTIDE SEQUENCE</scope>
</reference>
<evidence type="ECO:0000313" key="2">
    <source>
        <dbReference type="EMBL" id="JAI34911.1"/>
    </source>
</evidence>
<dbReference type="EMBL" id="GDHF01017403">
    <property type="protein sequence ID" value="JAI34911.1"/>
    <property type="molecule type" value="Transcribed_RNA"/>
</dbReference>
<feature type="region of interest" description="Disordered" evidence="1">
    <location>
        <begin position="224"/>
        <end position="247"/>
    </location>
</feature>
<dbReference type="OrthoDB" id="2573163at2759"/>
<feature type="compositionally biased region" description="Low complexity" evidence="1">
    <location>
        <begin position="45"/>
        <end position="59"/>
    </location>
</feature>